<dbReference type="PANTHER" id="PTHR24198:SF165">
    <property type="entry name" value="ANKYRIN REPEAT-CONTAINING PROTEIN-RELATED"/>
    <property type="match status" value="1"/>
</dbReference>
<keyword evidence="2 3" id="KW-0040">ANK repeat</keyword>
<keyword evidence="1" id="KW-0677">Repeat</keyword>
<dbReference type="PROSITE" id="PS50088">
    <property type="entry name" value="ANK_REPEAT"/>
    <property type="match status" value="2"/>
</dbReference>
<protein>
    <recommendedName>
        <fullName evidence="6">Ankyrin repeat domain-containing protein 49</fullName>
    </recommendedName>
</protein>
<organism evidence="4 5">
    <name type="scientific">Coilia grayii</name>
    <name type="common">Gray's grenadier anchovy</name>
    <dbReference type="NCBI Taxonomy" id="363190"/>
    <lineage>
        <taxon>Eukaryota</taxon>
        <taxon>Metazoa</taxon>
        <taxon>Chordata</taxon>
        <taxon>Craniata</taxon>
        <taxon>Vertebrata</taxon>
        <taxon>Euteleostomi</taxon>
        <taxon>Actinopterygii</taxon>
        <taxon>Neopterygii</taxon>
        <taxon>Teleostei</taxon>
        <taxon>Clupei</taxon>
        <taxon>Clupeiformes</taxon>
        <taxon>Clupeoidei</taxon>
        <taxon>Engraulidae</taxon>
        <taxon>Coilinae</taxon>
        <taxon>Coilia</taxon>
    </lineage>
</organism>
<dbReference type="Proteomes" id="UP001591681">
    <property type="component" value="Unassembled WGS sequence"/>
</dbReference>
<sequence>MAFPEGFNQLERLQGQRHVVPMTTASGWSEGEEEEEEECERSEEWYTQEETRLQQTHTPAELMLWAAENNRLATVQRMMSSDSSLIGCQDSDGYTPLHRAAYGGHVGVACALIDAGAEIEAKTADDWTPLHCACRWDNVGVASCLLRHGASVNSQSRGGLTPLHLAAGNPASGRSLELLLMHRHLLANTRNCSGDTAQDISLRTSKHHTLFQITHTHNNTHTH</sequence>
<dbReference type="PANTHER" id="PTHR24198">
    <property type="entry name" value="ANKYRIN REPEAT AND PROTEIN KINASE DOMAIN-CONTAINING PROTEIN"/>
    <property type="match status" value="1"/>
</dbReference>
<dbReference type="PRINTS" id="PR01415">
    <property type="entry name" value="ANKYRIN"/>
</dbReference>
<evidence type="ECO:0000313" key="4">
    <source>
        <dbReference type="EMBL" id="KAL2096233.1"/>
    </source>
</evidence>
<evidence type="ECO:0000256" key="2">
    <source>
        <dbReference type="ARBA" id="ARBA00023043"/>
    </source>
</evidence>
<dbReference type="InterPro" id="IPR036770">
    <property type="entry name" value="Ankyrin_rpt-contain_sf"/>
</dbReference>
<feature type="repeat" description="ANK" evidence="3">
    <location>
        <begin position="125"/>
        <end position="157"/>
    </location>
</feature>
<dbReference type="SMART" id="SM00248">
    <property type="entry name" value="ANK"/>
    <property type="match status" value="3"/>
</dbReference>
<feature type="repeat" description="ANK" evidence="3">
    <location>
        <begin position="92"/>
        <end position="124"/>
    </location>
</feature>
<keyword evidence="5" id="KW-1185">Reference proteome</keyword>
<accession>A0ABD1KAR2</accession>
<name>A0ABD1KAR2_9TELE</name>
<reference evidence="4 5" key="1">
    <citation type="submission" date="2024-09" db="EMBL/GenBank/DDBJ databases">
        <title>A chromosome-level genome assembly of Gray's grenadier anchovy, Coilia grayii.</title>
        <authorList>
            <person name="Fu Z."/>
        </authorList>
    </citation>
    <scope>NUCLEOTIDE SEQUENCE [LARGE SCALE GENOMIC DNA]</scope>
    <source>
        <strain evidence="4">G4</strain>
        <tissue evidence="4">Muscle</tissue>
    </source>
</reference>
<evidence type="ECO:0000256" key="3">
    <source>
        <dbReference type="PROSITE-ProRule" id="PRU00023"/>
    </source>
</evidence>
<evidence type="ECO:0000313" key="5">
    <source>
        <dbReference type="Proteomes" id="UP001591681"/>
    </source>
</evidence>
<proteinExistence type="predicted"/>
<evidence type="ECO:0000256" key="1">
    <source>
        <dbReference type="ARBA" id="ARBA00022737"/>
    </source>
</evidence>
<comment type="caution">
    <text evidence="4">The sequence shown here is derived from an EMBL/GenBank/DDBJ whole genome shotgun (WGS) entry which is preliminary data.</text>
</comment>
<dbReference type="SUPFAM" id="SSF48403">
    <property type="entry name" value="Ankyrin repeat"/>
    <property type="match status" value="1"/>
</dbReference>
<evidence type="ECO:0008006" key="6">
    <source>
        <dbReference type="Google" id="ProtNLM"/>
    </source>
</evidence>
<dbReference type="Pfam" id="PF12796">
    <property type="entry name" value="Ank_2"/>
    <property type="match status" value="1"/>
</dbReference>
<dbReference type="AlphaFoldDB" id="A0ABD1KAR2"/>
<gene>
    <name evidence="4" type="ORF">ACEWY4_008381</name>
</gene>
<dbReference type="Pfam" id="PF13637">
    <property type="entry name" value="Ank_4"/>
    <property type="match status" value="1"/>
</dbReference>
<dbReference type="InterPro" id="IPR002110">
    <property type="entry name" value="Ankyrin_rpt"/>
</dbReference>
<dbReference type="Gene3D" id="1.25.40.20">
    <property type="entry name" value="Ankyrin repeat-containing domain"/>
    <property type="match status" value="2"/>
</dbReference>
<dbReference type="PROSITE" id="PS50297">
    <property type="entry name" value="ANK_REP_REGION"/>
    <property type="match status" value="2"/>
</dbReference>
<dbReference type="EMBL" id="JBHFQA010000007">
    <property type="protein sequence ID" value="KAL2096233.1"/>
    <property type="molecule type" value="Genomic_DNA"/>
</dbReference>